<sequence>MSSLIKRIRQSFSVLRMRSVISCGLSVLVLAAAMVSFQVTDAFAQNACFERGALVKHLGLKFSEVPVAAGLAANGSVLEVFTSEDGVTWTIVLTQPNGATCVMASGQAWMGIPVKKKEKIS</sequence>
<accession>A0ABQ5U6C4</accession>
<reference evidence="1" key="2">
    <citation type="submission" date="2023-01" db="EMBL/GenBank/DDBJ databases">
        <title>Draft genome sequence of Sneathiella chinensis strain NBRC 103408.</title>
        <authorList>
            <person name="Sun Q."/>
            <person name="Mori K."/>
        </authorList>
    </citation>
    <scope>NUCLEOTIDE SEQUENCE</scope>
    <source>
        <strain evidence="1">NBRC 103408</strain>
    </source>
</reference>
<reference evidence="1" key="1">
    <citation type="journal article" date="2014" name="Int. J. Syst. Evol. Microbiol.">
        <title>Complete genome of a new Firmicutes species belonging to the dominant human colonic microbiota ('Ruminococcus bicirculans') reveals two chromosomes and a selective capacity to utilize plant glucans.</title>
        <authorList>
            <consortium name="NISC Comparative Sequencing Program"/>
            <person name="Wegmann U."/>
            <person name="Louis P."/>
            <person name="Goesmann A."/>
            <person name="Henrissat B."/>
            <person name="Duncan S.H."/>
            <person name="Flint H.J."/>
        </authorList>
    </citation>
    <scope>NUCLEOTIDE SEQUENCE</scope>
    <source>
        <strain evidence="1">NBRC 103408</strain>
    </source>
</reference>
<evidence type="ECO:0000313" key="1">
    <source>
        <dbReference type="EMBL" id="GLQ07712.1"/>
    </source>
</evidence>
<organism evidence="1 2">
    <name type="scientific">Sneathiella chinensis</name>
    <dbReference type="NCBI Taxonomy" id="349750"/>
    <lineage>
        <taxon>Bacteria</taxon>
        <taxon>Pseudomonadati</taxon>
        <taxon>Pseudomonadota</taxon>
        <taxon>Alphaproteobacteria</taxon>
        <taxon>Sneathiellales</taxon>
        <taxon>Sneathiellaceae</taxon>
        <taxon>Sneathiella</taxon>
    </lineage>
</organism>
<keyword evidence="2" id="KW-1185">Reference proteome</keyword>
<dbReference type="RefSeq" id="WP_169561765.1">
    <property type="nucleotide sequence ID" value="NZ_BSNF01000008.1"/>
</dbReference>
<protein>
    <submittedName>
        <fullName evidence="1">Uncharacterized protein</fullName>
    </submittedName>
</protein>
<dbReference type="Proteomes" id="UP001161409">
    <property type="component" value="Unassembled WGS sequence"/>
</dbReference>
<proteinExistence type="predicted"/>
<name>A0ABQ5U6C4_9PROT</name>
<evidence type="ECO:0000313" key="2">
    <source>
        <dbReference type="Proteomes" id="UP001161409"/>
    </source>
</evidence>
<comment type="caution">
    <text evidence="1">The sequence shown here is derived from an EMBL/GenBank/DDBJ whole genome shotgun (WGS) entry which is preliminary data.</text>
</comment>
<gene>
    <name evidence="1" type="ORF">GCM10007924_29330</name>
</gene>
<dbReference type="EMBL" id="BSNF01000008">
    <property type="protein sequence ID" value="GLQ07712.1"/>
    <property type="molecule type" value="Genomic_DNA"/>
</dbReference>